<protein>
    <submittedName>
        <fullName evidence="2">Polysaccharide pyruvyl transferase family protein</fullName>
    </submittedName>
</protein>
<keyword evidence="2" id="KW-0808">Transferase</keyword>
<dbReference type="GeneID" id="97985885"/>
<dbReference type="EMBL" id="QVLU01000011">
    <property type="protein sequence ID" value="RGE71160.1"/>
    <property type="molecule type" value="Genomic_DNA"/>
</dbReference>
<evidence type="ECO:0000313" key="3">
    <source>
        <dbReference type="EMBL" id="RGE71160.1"/>
    </source>
</evidence>
<feature type="domain" description="Polysaccharide pyruvyl transferase" evidence="1">
    <location>
        <begin position="14"/>
        <end position="318"/>
    </location>
</feature>
<keyword evidence="4" id="KW-1185">Reference proteome</keyword>
<gene>
    <name evidence="3" type="ORF">DWY69_13240</name>
    <name evidence="2" type="ORF">DXC51_03030</name>
</gene>
<evidence type="ECO:0000259" key="1">
    <source>
        <dbReference type="Pfam" id="PF04230"/>
    </source>
</evidence>
<evidence type="ECO:0000313" key="5">
    <source>
        <dbReference type="Proteomes" id="UP000261166"/>
    </source>
</evidence>
<evidence type="ECO:0000313" key="4">
    <source>
        <dbReference type="Proteomes" id="UP000260812"/>
    </source>
</evidence>
<dbReference type="Proteomes" id="UP000261166">
    <property type="component" value="Unassembled WGS sequence"/>
</dbReference>
<organism evidence="2 4">
    <name type="scientific">Eisenbergiella massiliensis</name>
    <dbReference type="NCBI Taxonomy" id="1720294"/>
    <lineage>
        <taxon>Bacteria</taxon>
        <taxon>Bacillati</taxon>
        <taxon>Bacillota</taxon>
        <taxon>Clostridia</taxon>
        <taxon>Lachnospirales</taxon>
        <taxon>Lachnospiraceae</taxon>
        <taxon>Eisenbergiella</taxon>
    </lineage>
</organism>
<dbReference type="RefSeq" id="WP_025489874.1">
    <property type="nucleotide sequence ID" value="NZ_JBKUNB010000036.1"/>
</dbReference>
<dbReference type="Proteomes" id="UP000260812">
    <property type="component" value="Unassembled WGS sequence"/>
</dbReference>
<dbReference type="InterPro" id="IPR007345">
    <property type="entry name" value="Polysacch_pyruvyl_Trfase"/>
</dbReference>
<accession>A0A3E3IAF6</accession>
<dbReference type="GO" id="GO:0016740">
    <property type="term" value="F:transferase activity"/>
    <property type="evidence" value="ECO:0007669"/>
    <property type="project" value="UniProtKB-KW"/>
</dbReference>
<name>A0A3E3IAF6_9FIRM</name>
<dbReference type="AlphaFoldDB" id="A0A3E3IAF6"/>
<dbReference type="Pfam" id="PF04230">
    <property type="entry name" value="PS_pyruv_trans"/>
    <property type="match status" value="1"/>
</dbReference>
<proteinExistence type="predicted"/>
<sequence length="384" mass="44936">MNKIGLCIVYKNWNYGSMLQSFATLIELRKLNVDYEILRYERKKDLSFYINSIPRLLLSDMRYSKYRNLKKKIGKKKHKSFAKNDSIRAARFESFVNRNFDNFSSVIGSYNVLQEYSRNFDAIMVGSDQLWLPSGLDTNFYNLMFVPDEIKKIAYAASFGVGEIPKIQINKTKNYLNRIDFISVREHSGQKLIKDLTGRDVPVIVDPTLVITKEDWDKNIPNIRIVDEDYIFCYFLGNNLEQRKEVEKLRANTGLKIVVLKHLDEYIASDENFGDCTLYNIGPEEFINLIRFATYVCTDSFHGSVFSIINHKQFISFNRYGDNNKNSRNSRLDSLFYQLGIERRFKGDIVKNINDIIDYVDVDKRLIKLRKYAVDFISSAIKQI</sequence>
<dbReference type="OrthoDB" id="9799278at2"/>
<dbReference type="EMBL" id="QVLV01000002">
    <property type="protein sequence ID" value="RGE64065.1"/>
    <property type="molecule type" value="Genomic_DNA"/>
</dbReference>
<reference evidence="2 5" key="1">
    <citation type="submission" date="2018-08" db="EMBL/GenBank/DDBJ databases">
        <title>A genome reference for cultivated species of the human gut microbiota.</title>
        <authorList>
            <person name="Zou Y."/>
            <person name="Xue W."/>
            <person name="Luo G."/>
        </authorList>
    </citation>
    <scope>NUCLEOTIDE SEQUENCE [LARGE SCALE GENOMIC DNA]</scope>
    <source>
        <strain evidence="3 5">AF26-4BH</strain>
        <strain evidence="2">TF05-5AC</strain>
    </source>
</reference>
<comment type="caution">
    <text evidence="2">The sequence shown here is derived from an EMBL/GenBank/DDBJ whole genome shotgun (WGS) entry which is preliminary data.</text>
</comment>
<evidence type="ECO:0000313" key="2">
    <source>
        <dbReference type="EMBL" id="RGE64065.1"/>
    </source>
</evidence>